<keyword evidence="3" id="KW-1185">Reference proteome</keyword>
<proteinExistence type="predicted"/>
<feature type="region of interest" description="Disordered" evidence="1">
    <location>
        <begin position="65"/>
        <end position="98"/>
    </location>
</feature>
<dbReference type="Proteomes" id="UP000078540">
    <property type="component" value="Unassembled WGS sequence"/>
</dbReference>
<protein>
    <submittedName>
        <fullName evidence="2">Uncharacterized protein</fullName>
    </submittedName>
</protein>
<dbReference type="AlphaFoldDB" id="A0A195B0L3"/>
<evidence type="ECO:0000313" key="3">
    <source>
        <dbReference type="Proteomes" id="UP000078540"/>
    </source>
</evidence>
<sequence length="98" mass="10563">MLNYRHGKKRLFESEGFHLHFPTELFLGQVRPKICRTTSVCSGESTLEETVAAAAAAATTALVRPRPRSANVKKEKIRGSTGTRGVRGSEHGAAAVCP</sequence>
<accession>A0A195B0L3</accession>
<evidence type="ECO:0000256" key="1">
    <source>
        <dbReference type="SAM" id="MobiDB-lite"/>
    </source>
</evidence>
<evidence type="ECO:0000313" key="2">
    <source>
        <dbReference type="EMBL" id="KYM78001.1"/>
    </source>
</evidence>
<reference evidence="2 3" key="1">
    <citation type="submission" date="2015-09" db="EMBL/GenBank/DDBJ databases">
        <title>Atta colombica WGS genome.</title>
        <authorList>
            <person name="Nygaard S."/>
            <person name="Hu H."/>
            <person name="Boomsma J."/>
            <person name="Zhang G."/>
        </authorList>
    </citation>
    <scope>NUCLEOTIDE SEQUENCE [LARGE SCALE GENOMIC DNA]</scope>
    <source>
        <strain evidence="2">Treedump-2</strain>
        <tissue evidence="2">Whole body</tissue>
    </source>
</reference>
<name>A0A195B0L3_9HYME</name>
<dbReference type="EMBL" id="KQ976690">
    <property type="protein sequence ID" value="KYM78001.1"/>
    <property type="molecule type" value="Genomic_DNA"/>
</dbReference>
<organism evidence="2 3">
    <name type="scientific">Atta colombica</name>
    <dbReference type="NCBI Taxonomy" id="520822"/>
    <lineage>
        <taxon>Eukaryota</taxon>
        <taxon>Metazoa</taxon>
        <taxon>Ecdysozoa</taxon>
        <taxon>Arthropoda</taxon>
        <taxon>Hexapoda</taxon>
        <taxon>Insecta</taxon>
        <taxon>Pterygota</taxon>
        <taxon>Neoptera</taxon>
        <taxon>Endopterygota</taxon>
        <taxon>Hymenoptera</taxon>
        <taxon>Apocrita</taxon>
        <taxon>Aculeata</taxon>
        <taxon>Formicoidea</taxon>
        <taxon>Formicidae</taxon>
        <taxon>Myrmicinae</taxon>
        <taxon>Atta</taxon>
    </lineage>
</organism>
<gene>
    <name evidence="2" type="ORF">ALC53_11468</name>
</gene>